<dbReference type="AlphaFoldDB" id="A0A6P1BJU5"/>
<evidence type="ECO:0000313" key="6">
    <source>
        <dbReference type="EMBL" id="NEU97910.1"/>
    </source>
</evidence>
<accession>A0A6P1BJU5</accession>
<evidence type="ECO:0000256" key="1">
    <source>
        <dbReference type="ARBA" id="ARBA00004555"/>
    </source>
</evidence>
<dbReference type="EMBL" id="VKHP01000073">
    <property type="protein sequence ID" value="NEU97910.1"/>
    <property type="molecule type" value="Genomic_DNA"/>
</dbReference>
<dbReference type="InterPro" id="IPR038729">
    <property type="entry name" value="Rad50/SbcC_AAA"/>
</dbReference>
<comment type="subcellular location">
    <subcellularLocation>
        <location evidence="1">Golgi apparatus</location>
    </subcellularLocation>
</comment>
<dbReference type="GO" id="GO:0007030">
    <property type="term" value="P:Golgi organization"/>
    <property type="evidence" value="ECO:0007669"/>
    <property type="project" value="TreeGrafter"/>
</dbReference>
<dbReference type="GO" id="GO:0006302">
    <property type="term" value="P:double-strand break repair"/>
    <property type="evidence" value="ECO:0007669"/>
    <property type="project" value="InterPro"/>
</dbReference>
<organism evidence="6 7">
    <name type="scientific">Bradyrhizobium uaiense</name>
    <dbReference type="NCBI Taxonomy" id="2594946"/>
    <lineage>
        <taxon>Bacteria</taxon>
        <taxon>Pseudomonadati</taxon>
        <taxon>Pseudomonadota</taxon>
        <taxon>Alphaproteobacteria</taxon>
        <taxon>Hyphomicrobiales</taxon>
        <taxon>Nitrobacteraceae</taxon>
        <taxon>Bradyrhizobium</taxon>
    </lineage>
</organism>
<proteinExistence type="predicted"/>
<dbReference type="RefSeq" id="WP_163155733.1">
    <property type="nucleotide sequence ID" value="NZ_VKHP01000073.1"/>
</dbReference>
<dbReference type="PANTHER" id="PTHR18921:SF2">
    <property type="entry name" value="THYROID RECEPTOR-INTERACTING PROTEIN 11"/>
    <property type="match status" value="1"/>
</dbReference>
<evidence type="ECO:0000259" key="5">
    <source>
        <dbReference type="Pfam" id="PF13476"/>
    </source>
</evidence>
<dbReference type="GO" id="GO:0006888">
    <property type="term" value="P:endoplasmic reticulum to Golgi vesicle-mediated transport"/>
    <property type="evidence" value="ECO:0007669"/>
    <property type="project" value="TreeGrafter"/>
</dbReference>
<dbReference type="PANTHER" id="PTHR18921">
    <property type="entry name" value="MYOSIN HEAVY CHAIN - RELATED"/>
    <property type="match status" value="1"/>
</dbReference>
<evidence type="ECO:0000256" key="3">
    <source>
        <dbReference type="ARBA" id="ARBA00023054"/>
    </source>
</evidence>
<evidence type="ECO:0000256" key="2">
    <source>
        <dbReference type="ARBA" id="ARBA00023034"/>
    </source>
</evidence>
<dbReference type="GO" id="GO:0031267">
    <property type="term" value="F:small GTPase binding"/>
    <property type="evidence" value="ECO:0007669"/>
    <property type="project" value="TreeGrafter"/>
</dbReference>
<feature type="domain" description="Rad50/SbcC-type AAA" evidence="5">
    <location>
        <begin position="38"/>
        <end position="316"/>
    </location>
</feature>
<gene>
    <name evidence="6" type="ORF">FNJ47_19260</name>
</gene>
<keyword evidence="3 4" id="KW-0175">Coiled coil</keyword>
<dbReference type="Pfam" id="PF13558">
    <property type="entry name" value="SbcC_Walker_B"/>
    <property type="match status" value="1"/>
</dbReference>
<feature type="coiled-coil region" evidence="4">
    <location>
        <begin position="267"/>
        <end position="304"/>
    </location>
</feature>
<feature type="coiled-coil region" evidence="4">
    <location>
        <begin position="341"/>
        <end position="368"/>
    </location>
</feature>
<keyword evidence="2" id="KW-0333">Golgi apparatus</keyword>
<evidence type="ECO:0000256" key="4">
    <source>
        <dbReference type="SAM" id="Coils"/>
    </source>
</evidence>
<dbReference type="InterPro" id="IPR027417">
    <property type="entry name" value="P-loop_NTPase"/>
</dbReference>
<feature type="coiled-coil region" evidence="4">
    <location>
        <begin position="444"/>
        <end position="471"/>
    </location>
</feature>
<reference evidence="6 7" key="1">
    <citation type="journal article" date="2020" name="Arch. Microbiol.">
        <title>Bradyrhizobium uaiense sp. nov., a new highly efficient cowpea symbiont.</title>
        <authorList>
            <person name="Cabral Michel D."/>
            <person name="Azarias Guimaraes A."/>
            <person name="Martins da Costa E."/>
            <person name="Soares de Carvalho T."/>
            <person name="Balsanelli E."/>
            <person name="Willems A."/>
            <person name="Maltempi de Souza E."/>
            <person name="de Souza Moreira F.M."/>
        </authorList>
    </citation>
    <scope>NUCLEOTIDE SEQUENCE [LARGE SCALE GENOMIC DNA]</scope>
    <source>
        <strain evidence="6 7">UFLA 03-164</strain>
    </source>
</reference>
<dbReference type="Gene3D" id="3.40.50.300">
    <property type="entry name" value="P-loop containing nucleotide triphosphate hydrolases"/>
    <property type="match status" value="1"/>
</dbReference>
<dbReference type="GO" id="GO:0016887">
    <property type="term" value="F:ATP hydrolysis activity"/>
    <property type="evidence" value="ECO:0007669"/>
    <property type="project" value="InterPro"/>
</dbReference>
<evidence type="ECO:0000313" key="7">
    <source>
        <dbReference type="Proteomes" id="UP000468531"/>
    </source>
</evidence>
<protein>
    <submittedName>
        <fullName evidence="6">AAA family ATPase</fullName>
    </submittedName>
</protein>
<name>A0A6P1BJU5_9BRAD</name>
<dbReference type="Pfam" id="PF13476">
    <property type="entry name" value="AAA_23"/>
    <property type="match status" value="1"/>
</dbReference>
<dbReference type="Proteomes" id="UP000468531">
    <property type="component" value="Unassembled WGS sequence"/>
</dbReference>
<keyword evidence="7" id="KW-1185">Reference proteome</keyword>
<comment type="caution">
    <text evidence="6">The sequence shown here is derived from an EMBL/GenBank/DDBJ whole genome shotgun (WGS) entry which is preliminary data.</text>
</comment>
<dbReference type="GO" id="GO:0005737">
    <property type="term" value="C:cytoplasm"/>
    <property type="evidence" value="ECO:0007669"/>
    <property type="project" value="GOC"/>
</dbReference>
<dbReference type="SUPFAM" id="SSF52540">
    <property type="entry name" value="P-loop containing nucleoside triphosphate hydrolases"/>
    <property type="match status" value="1"/>
</dbReference>
<sequence>MSSELANGAMAEPAVEDSEFSSFTVGSFSERAGFRLDELHVQNFGSYDGAPSVLQFNRGSAIFTGRNGVGKTTAIDAFRMLVAQEPNFNDATVPEARKRDRDIRTYYLGVLGKVQQDGRNEYVVLRQYEDRKFMAIVGNFSDGRGHTVSAARLVQYDAQGQGNSQRYILARHPLNIATDFPQFETARTIRNALADKGVTVYETFASYRAALSARFGIDDAKQAWALFERAIGTKTVDNLTEFMRELILPMSVLAETADQLVRSTAALDDAYQAVKQDEQKLTRLQRIIREIDEVEQSFAATERLKRLQSYRKQAETVVLARAVRRDVARRHTELVATRRISEAASAQLNDLTRRVSDLERQERDLGGQRVIEWRQEIENRTTQMATVTTDLEKLSKALAEFGLSTDVSFEQSHHTQDQWERIKGELNKAADRTPARTGEMDVALARLSSELATLETELKNATTDLNAAERSRSNLPRQHVEIREKLAEALGVVVDSLPFFGELVRVAPHAAAQGWEGAINRLLANQARRLLVDEALYPRAAAWIDRSHLGLRLEYDRVDPIALGSAKLGDDRVAGKLEVRPGNRFAGHVRRVLDTRYDHECFTAADDNFRRCRRGLTKAGQSRDGDRHVKDDRRHIDDRSSFVLGWDSTERIAHLSREIKRIEAMQRSRAEQGKTLRAGRDNFIVKATQMRQLADSMGDFERVDLCRIESEIEEREAWIEEATAKDPSYVAISKALAKARAEVPAAKKTADERSGVFVVQNHELNYQTERLRKLDAEVGKRRTPYSEWKGYCLIARQAGVTASIFEEDPAPNATRGVGVWETIRSGIETGLDKESTKREKLLPSLTRLGSDYFKEFSTETALLSVAGLTDEDGAGTRADWRQRRTDIEGRELVRHRERLQQAMTDAIDNGIVNIKTQLEKERLEIRDTVIGINETLRAVTYDPVHGTRMRFKANDAVSQRIATFTKDLRQVTDDWIGNSDGNIEERYTKTKRFIDQVKDVPENNAWRREVLDSRRWFTFIAQEYKLHADGTETIINDYDGATGSSGGQKERLAMTVMAAGLAWRFGMVNPAAAHKSFRVLMLDEAFKNSHDDTIRALLQLFSAFGFQMIFAMPSKNLAVVARHIERAFAVDTKDRRTVVTVHGLKNLVQHNQSMAAASALMMAKEAGINVEQLDLAKIDERLAGLTTDALERVAASGLSNELLNDRGG</sequence>